<keyword evidence="4" id="KW-1185">Reference proteome</keyword>
<protein>
    <recommendedName>
        <fullName evidence="5">Protein refolding chaperone Spy/CpxP family</fullName>
    </recommendedName>
</protein>
<sequence length="166" mass="18247">MHRKTLLASALAVLMAGSTALVIAQDAPPPPAATRPMADHGMPGHHGDRHDHGMRGHGRDDEHGGVIGDLRGLERLYMMSGRGKDMAAVYNEVLAKSQDPRVRDYAYRHLARLQARPANVDQAIATMRKGLDESLANEAKMRAEREKMREAWKQHRDSVATPSAGE</sequence>
<organism evidence="3 4">
    <name type="scientific">Rhodanobacter ginsengisoli</name>
    <dbReference type="NCBI Taxonomy" id="418646"/>
    <lineage>
        <taxon>Bacteria</taxon>
        <taxon>Pseudomonadati</taxon>
        <taxon>Pseudomonadota</taxon>
        <taxon>Gammaproteobacteria</taxon>
        <taxon>Lysobacterales</taxon>
        <taxon>Rhodanobacteraceae</taxon>
        <taxon>Rhodanobacter</taxon>
    </lineage>
</organism>
<feature type="compositionally biased region" description="Basic and acidic residues" evidence="1">
    <location>
        <begin position="45"/>
        <end position="64"/>
    </location>
</feature>
<keyword evidence="2" id="KW-0732">Signal</keyword>
<evidence type="ECO:0008006" key="5">
    <source>
        <dbReference type="Google" id="ProtNLM"/>
    </source>
</evidence>
<evidence type="ECO:0000313" key="4">
    <source>
        <dbReference type="Proteomes" id="UP001596114"/>
    </source>
</evidence>
<feature type="region of interest" description="Disordered" evidence="1">
    <location>
        <begin position="140"/>
        <end position="166"/>
    </location>
</feature>
<reference evidence="4" key="1">
    <citation type="journal article" date="2019" name="Int. J. Syst. Evol. Microbiol.">
        <title>The Global Catalogue of Microorganisms (GCM) 10K type strain sequencing project: providing services to taxonomists for standard genome sequencing and annotation.</title>
        <authorList>
            <consortium name="The Broad Institute Genomics Platform"/>
            <consortium name="The Broad Institute Genome Sequencing Center for Infectious Disease"/>
            <person name="Wu L."/>
            <person name="Ma J."/>
        </authorList>
    </citation>
    <scope>NUCLEOTIDE SEQUENCE [LARGE SCALE GENOMIC DNA]</scope>
    <source>
        <strain evidence="4">CGMCC 1.16619</strain>
    </source>
</reference>
<evidence type="ECO:0000256" key="2">
    <source>
        <dbReference type="SAM" id="SignalP"/>
    </source>
</evidence>
<comment type="caution">
    <text evidence="3">The sequence shown here is derived from an EMBL/GenBank/DDBJ whole genome shotgun (WGS) entry which is preliminary data.</text>
</comment>
<feature type="signal peptide" evidence="2">
    <location>
        <begin position="1"/>
        <end position="24"/>
    </location>
</feature>
<evidence type="ECO:0000256" key="1">
    <source>
        <dbReference type="SAM" id="MobiDB-lite"/>
    </source>
</evidence>
<gene>
    <name evidence="3" type="ORF">ACFPPA_13090</name>
</gene>
<dbReference type="Proteomes" id="UP001596114">
    <property type="component" value="Unassembled WGS sequence"/>
</dbReference>
<evidence type="ECO:0000313" key="3">
    <source>
        <dbReference type="EMBL" id="MFC5526670.1"/>
    </source>
</evidence>
<dbReference type="EMBL" id="JBHSNF010000002">
    <property type="protein sequence ID" value="MFC5526670.1"/>
    <property type="molecule type" value="Genomic_DNA"/>
</dbReference>
<feature type="chain" id="PRO_5046321281" description="Protein refolding chaperone Spy/CpxP family" evidence="2">
    <location>
        <begin position="25"/>
        <end position="166"/>
    </location>
</feature>
<name>A0ABW0QPQ6_9GAMM</name>
<dbReference type="RefSeq" id="WP_377320530.1">
    <property type="nucleotide sequence ID" value="NZ_JBHSNF010000002.1"/>
</dbReference>
<accession>A0ABW0QPQ6</accession>
<proteinExistence type="predicted"/>
<feature type="region of interest" description="Disordered" evidence="1">
    <location>
        <begin position="28"/>
        <end position="66"/>
    </location>
</feature>
<feature type="compositionally biased region" description="Basic and acidic residues" evidence="1">
    <location>
        <begin position="140"/>
        <end position="158"/>
    </location>
</feature>